<dbReference type="Proteomes" id="UP001303222">
    <property type="component" value="Unassembled WGS sequence"/>
</dbReference>
<evidence type="ECO:0000256" key="1">
    <source>
        <dbReference type="SAM" id="MobiDB-lite"/>
    </source>
</evidence>
<gene>
    <name evidence="2" type="ORF">QBC32DRAFT_338222</name>
</gene>
<protein>
    <submittedName>
        <fullName evidence="2">Uncharacterized protein</fullName>
    </submittedName>
</protein>
<feature type="region of interest" description="Disordered" evidence="1">
    <location>
        <begin position="46"/>
        <end position="71"/>
    </location>
</feature>
<name>A0AAN6SHK3_9PEZI</name>
<sequence length="71" mass="7849">MLFSLPWRVKKRSPLSLGTTVVLQVVIGLELCELLHSQHLLGPFERGGAGKMSEGNGRESWTFSSPELPSR</sequence>
<dbReference type="EMBL" id="MU859101">
    <property type="protein sequence ID" value="KAK3953674.1"/>
    <property type="molecule type" value="Genomic_DNA"/>
</dbReference>
<proteinExistence type="predicted"/>
<reference evidence="2" key="2">
    <citation type="submission" date="2023-06" db="EMBL/GenBank/DDBJ databases">
        <authorList>
            <consortium name="Lawrence Berkeley National Laboratory"/>
            <person name="Mondo S.J."/>
            <person name="Hensen N."/>
            <person name="Bonometti L."/>
            <person name="Westerberg I."/>
            <person name="Brannstrom I.O."/>
            <person name="Guillou S."/>
            <person name="Cros-Aarteil S."/>
            <person name="Calhoun S."/>
            <person name="Haridas S."/>
            <person name="Kuo A."/>
            <person name="Pangilinan J."/>
            <person name="Riley R."/>
            <person name="Labutti K."/>
            <person name="Andreopoulos B."/>
            <person name="Lipzen A."/>
            <person name="Chen C."/>
            <person name="Yanf M."/>
            <person name="Daum C."/>
            <person name="Ng V."/>
            <person name="Clum A."/>
            <person name="Steindorff A."/>
            <person name="Ohm R."/>
            <person name="Martin F."/>
            <person name="Silar P."/>
            <person name="Natvig D."/>
            <person name="Lalanne C."/>
            <person name="Gautier V."/>
            <person name="Ament-Velasquez S.L."/>
            <person name="Kruys A."/>
            <person name="Hutchinson M.I."/>
            <person name="Powell A.J."/>
            <person name="Barry K."/>
            <person name="Miller A.N."/>
            <person name="Grigoriev I.V."/>
            <person name="Debuchy R."/>
            <person name="Gladieux P."/>
            <person name="Thoren M.H."/>
            <person name="Johannesson H."/>
        </authorList>
    </citation>
    <scope>NUCLEOTIDE SEQUENCE</scope>
    <source>
        <strain evidence="2">CBS 626.80</strain>
    </source>
</reference>
<reference evidence="2" key="1">
    <citation type="journal article" date="2023" name="Mol. Phylogenet. Evol.">
        <title>Genome-scale phylogeny and comparative genomics of the fungal order Sordariales.</title>
        <authorList>
            <person name="Hensen N."/>
            <person name="Bonometti L."/>
            <person name="Westerberg I."/>
            <person name="Brannstrom I.O."/>
            <person name="Guillou S."/>
            <person name="Cros-Aarteil S."/>
            <person name="Calhoun S."/>
            <person name="Haridas S."/>
            <person name="Kuo A."/>
            <person name="Mondo S."/>
            <person name="Pangilinan J."/>
            <person name="Riley R."/>
            <person name="LaButti K."/>
            <person name="Andreopoulos B."/>
            <person name="Lipzen A."/>
            <person name="Chen C."/>
            <person name="Yan M."/>
            <person name="Daum C."/>
            <person name="Ng V."/>
            <person name="Clum A."/>
            <person name="Steindorff A."/>
            <person name="Ohm R.A."/>
            <person name="Martin F."/>
            <person name="Silar P."/>
            <person name="Natvig D.O."/>
            <person name="Lalanne C."/>
            <person name="Gautier V."/>
            <person name="Ament-Velasquez S.L."/>
            <person name="Kruys A."/>
            <person name="Hutchinson M.I."/>
            <person name="Powell A.J."/>
            <person name="Barry K."/>
            <person name="Miller A.N."/>
            <person name="Grigoriev I.V."/>
            <person name="Debuchy R."/>
            <person name="Gladieux P."/>
            <person name="Hiltunen Thoren M."/>
            <person name="Johannesson H."/>
        </authorList>
    </citation>
    <scope>NUCLEOTIDE SEQUENCE</scope>
    <source>
        <strain evidence="2">CBS 626.80</strain>
    </source>
</reference>
<comment type="caution">
    <text evidence="2">The sequence shown here is derived from an EMBL/GenBank/DDBJ whole genome shotgun (WGS) entry which is preliminary data.</text>
</comment>
<feature type="compositionally biased region" description="Polar residues" evidence="1">
    <location>
        <begin position="59"/>
        <end position="71"/>
    </location>
</feature>
<accession>A0AAN6SHK3</accession>
<organism evidence="2 3">
    <name type="scientific">Pseudoneurospora amorphoporcata</name>
    <dbReference type="NCBI Taxonomy" id="241081"/>
    <lineage>
        <taxon>Eukaryota</taxon>
        <taxon>Fungi</taxon>
        <taxon>Dikarya</taxon>
        <taxon>Ascomycota</taxon>
        <taxon>Pezizomycotina</taxon>
        <taxon>Sordariomycetes</taxon>
        <taxon>Sordariomycetidae</taxon>
        <taxon>Sordariales</taxon>
        <taxon>Sordariaceae</taxon>
        <taxon>Pseudoneurospora</taxon>
    </lineage>
</organism>
<dbReference type="AlphaFoldDB" id="A0AAN6SHK3"/>
<keyword evidence="3" id="KW-1185">Reference proteome</keyword>
<evidence type="ECO:0000313" key="3">
    <source>
        <dbReference type="Proteomes" id="UP001303222"/>
    </source>
</evidence>
<evidence type="ECO:0000313" key="2">
    <source>
        <dbReference type="EMBL" id="KAK3953674.1"/>
    </source>
</evidence>